<organism evidence="1 2">
    <name type="scientific">Cymbomonas tetramitiformis</name>
    <dbReference type="NCBI Taxonomy" id="36881"/>
    <lineage>
        <taxon>Eukaryota</taxon>
        <taxon>Viridiplantae</taxon>
        <taxon>Chlorophyta</taxon>
        <taxon>Pyramimonadophyceae</taxon>
        <taxon>Pyramimonadales</taxon>
        <taxon>Pyramimonadaceae</taxon>
        <taxon>Cymbomonas</taxon>
    </lineage>
</organism>
<dbReference type="Proteomes" id="UP001190700">
    <property type="component" value="Unassembled WGS sequence"/>
</dbReference>
<dbReference type="EMBL" id="LGRX02035887">
    <property type="protein sequence ID" value="KAK3232805.1"/>
    <property type="molecule type" value="Genomic_DNA"/>
</dbReference>
<evidence type="ECO:0000313" key="2">
    <source>
        <dbReference type="Proteomes" id="UP001190700"/>
    </source>
</evidence>
<dbReference type="AlphaFoldDB" id="A0AAE0BBH1"/>
<evidence type="ECO:0000313" key="1">
    <source>
        <dbReference type="EMBL" id="KAK3232805.1"/>
    </source>
</evidence>
<gene>
    <name evidence="1" type="ORF">CYMTET_56862</name>
</gene>
<keyword evidence="2" id="KW-1185">Reference proteome</keyword>
<protein>
    <submittedName>
        <fullName evidence="1">Uncharacterized protein</fullName>
    </submittedName>
</protein>
<name>A0AAE0BBH1_9CHLO</name>
<reference evidence="1 2" key="1">
    <citation type="journal article" date="2015" name="Genome Biol. Evol.">
        <title>Comparative Genomics of a Bacterivorous Green Alga Reveals Evolutionary Causalities and Consequences of Phago-Mixotrophic Mode of Nutrition.</title>
        <authorList>
            <person name="Burns J.A."/>
            <person name="Paasch A."/>
            <person name="Narechania A."/>
            <person name="Kim E."/>
        </authorList>
    </citation>
    <scope>NUCLEOTIDE SEQUENCE [LARGE SCALE GENOMIC DNA]</scope>
    <source>
        <strain evidence="1 2">PLY_AMNH</strain>
    </source>
</reference>
<accession>A0AAE0BBH1</accession>
<proteinExistence type="predicted"/>
<sequence>MASAVVAASAAIDAPSYCLATPTDEFLGGVEVLPPPEGPRTVEMGNCNLPGLPHCLVVQTRLLVVHPAVHQVVVP</sequence>
<comment type="caution">
    <text evidence="1">The sequence shown here is derived from an EMBL/GenBank/DDBJ whole genome shotgun (WGS) entry which is preliminary data.</text>
</comment>